<feature type="domain" description="ChsH2 C-terminal OB-fold" evidence="1">
    <location>
        <begin position="54"/>
        <end position="118"/>
    </location>
</feature>
<dbReference type="RefSeq" id="WP_255060601.1">
    <property type="nucleotide sequence ID" value="NZ_JANDBD010000005.1"/>
</dbReference>
<dbReference type="InterPro" id="IPR002878">
    <property type="entry name" value="ChsH2_C"/>
</dbReference>
<sequence>MTRPLPQLTVLNEFFWTAGADGELRIQECTSCQSLIHPPAPVCRYCRQTKMGVRAVSGRGTLAGFSVNHRFGFPDLPPPYVVAEVALIEDPRVRLTTNIVDADPDSLAIGQPVEVTFQQIDDVWLPLFVPAEDPDAPTAMPEDLIPPERFAEHVRPMLTAEKFEKHSAITGIGMSTIGRRLMVPPLSLTIEAAEKAVADAGLTFDDIDGLSTYPGLDMMGMGEGGVSVLEGALGLRPTWINGGMDTFGPGGSVIAAMMAIATGMARHVLCFRTLWEATFQQLMKEGRMAPPMGARTSSFQHPFGATSAAHVLAQNASRHFHRYGTTRETLGWIALNQRANAALNPTAIYRDPMTMDDYLSARPITTPFGLYDCDVPCDGAVAVIVSAAEAAKDAPKKPVYFEAVGTQIIERLDWDQTTLTHEPQVLGQSAHLWSRTSLRPGDVDVAELYDGFTFNCLSWLEGLGFCGIGEAKDFLDGGRAIARDGVIPLNTHGGQLSHGRTHGMGLIHEAVTQLRGEAGERQVAGAKVAVASSGGLTPSGVMLMRTDA</sequence>
<feature type="domain" description="ChsH2 rubredoxin-like zinc ribbon" evidence="2">
    <location>
        <begin position="16"/>
        <end position="49"/>
    </location>
</feature>
<keyword evidence="5" id="KW-1185">Reference proteome</keyword>
<protein>
    <submittedName>
        <fullName evidence="4">OB-fold domain-containing protein</fullName>
    </submittedName>
</protein>
<proteinExistence type="predicted"/>
<feature type="domain" description="Thiolase C-terminal" evidence="3">
    <location>
        <begin position="434"/>
        <end position="537"/>
    </location>
</feature>
<dbReference type="CDD" id="cd00829">
    <property type="entry name" value="SCP-x_thiolase"/>
    <property type="match status" value="1"/>
</dbReference>
<dbReference type="InterPro" id="IPR016039">
    <property type="entry name" value="Thiolase-like"/>
</dbReference>
<dbReference type="Proteomes" id="UP001651690">
    <property type="component" value="Unassembled WGS sequence"/>
</dbReference>
<dbReference type="InterPro" id="IPR022002">
    <property type="entry name" value="ChsH2_Znr"/>
</dbReference>
<evidence type="ECO:0000259" key="2">
    <source>
        <dbReference type="Pfam" id="PF12172"/>
    </source>
</evidence>
<dbReference type="EMBL" id="JANDBD010000005">
    <property type="protein sequence ID" value="MCP9273312.1"/>
    <property type="molecule type" value="Genomic_DNA"/>
</dbReference>
<evidence type="ECO:0000313" key="4">
    <source>
        <dbReference type="EMBL" id="MCP9273312.1"/>
    </source>
</evidence>
<dbReference type="SUPFAM" id="SSF50249">
    <property type="entry name" value="Nucleic acid-binding proteins"/>
    <property type="match status" value="1"/>
</dbReference>
<evidence type="ECO:0000259" key="1">
    <source>
        <dbReference type="Pfam" id="PF01796"/>
    </source>
</evidence>
<dbReference type="Pfam" id="PF01796">
    <property type="entry name" value="OB_ChsH2_C"/>
    <property type="match status" value="1"/>
</dbReference>
<dbReference type="InterPro" id="IPR012340">
    <property type="entry name" value="NA-bd_OB-fold"/>
</dbReference>
<dbReference type="PANTHER" id="PTHR42870">
    <property type="entry name" value="ACETYL-COA C-ACETYLTRANSFERASE"/>
    <property type="match status" value="1"/>
</dbReference>
<evidence type="ECO:0000259" key="3">
    <source>
        <dbReference type="Pfam" id="PF22691"/>
    </source>
</evidence>
<evidence type="ECO:0000313" key="5">
    <source>
        <dbReference type="Proteomes" id="UP001651690"/>
    </source>
</evidence>
<comment type="caution">
    <text evidence="4">The sequence shown here is derived from an EMBL/GenBank/DDBJ whole genome shotgun (WGS) entry which is preliminary data.</text>
</comment>
<dbReference type="Gene3D" id="3.40.47.10">
    <property type="match status" value="1"/>
</dbReference>
<dbReference type="SUPFAM" id="SSF53901">
    <property type="entry name" value="Thiolase-like"/>
    <property type="match status" value="2"/>
</dbReference>
<reference evidence="4 5" key="1">
    <citation type="submission" date="2022-06" db="EMBL/GenBank/DDBJ databases">
        <title>Mycolicibacterium sp. CAU 1645 isolated from seawater.</title>
        <authorList>
            <person name="Kim W."/>
        </authorList>
    </citation>
    <scope>NUCLEOTIDE SEQUENCE [LARGE SCALE GENOMIC DNA]</scope>
    <source>
        <strain evidence="4 5">CAU 1645</strain>
    </source>
</reference>
<name>A0ABT1M680_9MYCO</name>
<gene>
    <name evidence="4" type="ORF">NM203_14060</name>
</gene>
<dbReference type="PANTHER" id="PTHR42870:SF1">
    <property type="entry name" value="NON-SPECIFIC LIPID-TRANSFER PROTEIN-LIKE 2"/>
    <property type="match status" value="1"/>
</dbReference>
<organism evidence="4 5">
    <name type="scientific">Mycolicibacterium arenosum</name>
    <dbReference type="NCBI Taxonomy" id="2952157"/>
    <lineage>
        <taxon>Bacteria</taxon>
        <taxon>Bacillati</taxon>
        <taxon>Actinomycetota</taxon>
        <taxon>Actinomycetes</taxon>
        <taxon>Mycobacteriales</taxon>
        <taxon>Mycobacteriaceae</taxon>
        <taxon>Mycolicibacterium</taxon>
    </lineage>
</organism>
<dbReference type="Pfam" id="PF12172">
    <property type="entry name" value="zf-ChsH2"/>
    <property type="match status" value="1"/>
</dbReference>
<accession>A0ABT1M680</accession>
<dbReference type="Pfam" id="PF22691">
    <property type="entry name" value="Thiolase_C_1"/>
    <property type="match status" value="1"/>
</dbReference>
<dbReference type="InterPro" id="IPR055140">
    <property type="entry name" value="Thiolase_C_2"/>
</dbReference>